<keyword evidence="2" id="KW-0813">Transport</keyword>
<evidence type="ECO:0000259" key="5">
    <source>
        <dbReference type="Pfam" id="PF01814"/>
    </source>
</evidence>
<dbReference type="InterPro" id="IPR012827">
    <property type="entry name" value="Hemerythrin_metal-bd"/>
</dbReference>
<sequence length="136" mass="16494">MAIDIPWEKKFELGRPRIDSEHQVFLDLIRHVSEASERQEPKDWCLRLLREVEKFVDFHFYSEENLMLKTGYPDYLDHQRKHVELMESLRERVEAYAQDRINLEAVVVFLFDWFVMHTSQTDKKLGKFLSNEHLLQ</sequence>
<evidence type="ECO:0000256" key="2">
    <source>
        <dbReference type="ARBA" id="ARBA00022621"/>
    </source>
</evidence>
<dbReference type="InterPro" id="IPR050669">
    <property type="entry name" value="Hemerythrin"/>
</dbReference>
<feature type="domain" description="Hemerythrin-like" evidence="5">
    <location>
        <begin position="17"/>
        <end position="127"/>
    </location>
</feature>
<keyword evidence="2" id="KW-0561">Oxygen transport</keyword>
<accession>A0ABY7GIP9</accession>
<reference evidence="6" key="1">
    <citation type="submission" date="2022-11" db="EMBL/GenBank/DDBJ databases">
        <title>Methylomonas rapida sp. nov., Carotenoid-Producing Obligate Methanotrophs with High Growth Characteristics and Biotechnological Potential.</title>
        <authorList>
            <person name="Tikhonova E.N."/>
            <person name="Suleimanov R.Z."/>
            <person name="Miroshnikov K."/>
            <person name="Oshkin I.Y."/>
            <person name="Belova S.E."/>
            <person name="Danilova O.V."/>
            <person name="Ashikhmin A."/>
            <person name="Konopkin A."/>
            <person name="But S.Y."/>
            <person name="Khmelenina V.N."/>
            <person name="Kuznetsov N."/>
            <person name="Pimenov N.V."/>
            <person name="Dedysh S.N."/>
        </authorList>
    </citation>
    <scope>NUCLEOTIDE SEQUENCE</scope>
    <source>
        <strain evidence="6">MP1</strain>
    </source>
</reference>
<dbReference type="Pfam" id="PF01814">
    <property type="entry name" value="Hemerythrin"/>
    <property type="match status" value="1"/>
</dbReference>
<name>A0ABY7GIP9_9GAMM</name>
<comment type="similarity">
    <text evidence="1">Belongs to the hemerythrin family.</text>
</comment>
<proteinExistence type="inferred from homology"/>
<evidence type="ECO:0000313" key="6">
    <source>
        <dbReference type="EMBL" id="WAR44174.1"/>
    </source>
</evidence>
<keyword evidence="3" id="KW-0479">Metal-binding</keyword>
<dbReference type="PANTHER" id="PTHR37164:SF1">
    <property type="entry name" value="BACTERIOHEMERYTHRIN"/>
    <property type="match status" value="1"/>
</dbReference>
<dbReference type="PANTHER" id="PTHR37164">
    <property type="entry name" value="BACTERIOHEMERYTHRIN"/>
    <property type="match status" value="1"/>
</dbReference>
<evidence type="ECO:0000256" key="1">
    <source>
        <dbReference type="ARBA" id="ARBA00010587"/>
    </source>
</evidence>
<keyword evidence="7" id="KW-1185">Reference proteome</keyword>
<dbReference type="NCBIfam" id="NF033749">
    <property type="entry name" value="bact_hemeryth"/>
    <property type="match status" value="1"/>
</dbReference>
<evidence type="ECO:0000256" key="3">
    <source>
        <dbReference type="ARBA" id="ARBA00022723"/>
    </source>
</evidence>
<protein>
    <submittedName>
        <fullName evidence="6">Bacteriohemerythrin</fullName>
    </submittedName>
</protein>
<dbReference type="CDD" id="cd12107">
    <property type="entry name" value="Hemerythrin"/>
    <property type="match status" value="1"/>
</dbReference>
<gene>
    <name evidence="6" type="ORF">NM686_017625</name>
</gene>
<dbReference type="InterPro" id="IPR016131">
    <property type="entry name" value="Haemerythrin_Fe_BS"/>
</dbReference>
<dbReference type="PROSITE" id="PS00550">
    <property type="entry name" value="HEMERYTHRINS"/>
    <property type="match status" value="1"/>
</dbReference>
<dbReference type="EMBL" id="CP113517">
    <property type="protein sequence ID" value="WAR44174.1"/>
    <property type="molecule type" value="Genomic_DNA"/>
</dbReference>
<dbReference type="NCBIfam" id="TIGR02481">
    <property type="entry name" value="hemeryth_dom"/>
    <property type="match status" value="1"/>
</dbReference>
<keyword evidence="4" id="KW-0408">Iron</keyword>
<organism evidence="6 7">
    <name type="scientific">Methylomonas rapida</name>
    <dbReference type="NCBI Taxonomy" id="2963939"/>
    <lineage>
        <taxon>Bacteria</taxon>
        <taxon>Pseudomonadati</taxon>
        <taxon>Pseudomonadota</taxon>
        <taxon>Gammaproteobacteria</taxon>
        <taxon>Methylococcales</taxon>
        <taxon>Methylococcaceae</taxon>
        <taxon>Methylomonas</taxon>
    </lineage>
</organism>
<evidence type="ECO:0000313" key="7">
    <source>
        <dbReference type="Proteomes" id="UP001162780"/>
    </source>
</evidence>
<dbReference type="Proteomes" id="UP001162780">
    <property type="component" value="Chromosome"/>
</dbReference>
<dbReference type="InterPro" id="IPR012312">
    <property type="entry name" value="Hemerythrin-like"/>
</dbReference>
<dbReference type="SUPFAM" id="SSF47188">
    <property type="entry name" value="Hemerythrin-like"/>
    <property type="match status" value="1"/>
</dbReference>
<dbReference type="Gene3D" id="1.20.120.50">
    <property type="entry name" value="Hemerythrin-like"/>
    <property type="match status" value="1"/>
</dbReference>
<dbReference type="InterPro" id="IPR035938">
    <property type="entry name" value="Hemerythrin-like_sf"/>
</dbReference>
<dbReference type="RefSeq" id="WP_255189163.1">
    <property type="nucleotide sequence ID" value="NZ_CP113517.1"/>
</dbReference>
<evidence type="ECO:0000256" key="4">
    <source>
        <dbReference type="ARBA" id="ARBA00023004"/>
    </source>
</evidence>